<dbReference type="PROSITE" id="PS50077">
    <property type="entry name" value="HEAT_REPEAT"/>
    <property type="match status" value="1"/>
</dbReference>
<dbReference type="PANTHER" id="PTHR23120">
    <property type="entry name" value="MAESTRO-RELATED HEAT DOMAIN-CONTAINING"/>
    <property type="match status" value="1"/>
</dbReference>
<feature type="domain" description="MROH2B-like N-terminal HEAT-repeats" evidence="5">
    <location>
        <begin position="32"/>
        <end position="251"/>
    </location>
</feature>
<dbReference type="InterPro" id="IPR021133">
    <property type="entry name" value="HEAT_type_2"/>
</dbReference>
<protein>
    <submittedName>
        <fullName evidence="7">Maestro heat like repeat family member 1</fullName>
    </submittedName>
</protein>
<evidence type="ECO:0000313" key="7">
    <source>
        <dbReference type="Ensembl" id="ENSPTRP00000060472.2"/>
    </source>
</evidence>
<dbReference type="InterPro" id="IPR055406">
    <property type="entry name" value="HEAT_Maestro"/>
</dbReference>
<keyword evidence="8" id="KW-1185">Reference proteome</keyword>
<dbReference type="Gene3D" id="1.25.10.10">
    <property type="entry name" value="Leucine-rich Repeat Variant"/>
    <property type="match status" value="4"/>
</dbReference>
<dbReference type="EMBL" id="AACZ04054486">
    <property type="status" value="NOT_ANNOTATED_CDS"/>
    <property type="molecule type" value="Genomic_DNA"/>
</dbReference>
<feature type="domain" description="Maestro/Maestro-like HEAT-repeats" evidence="6">
    <location>
        <begin position="1337"/>
        <end position="1610"/>
    </location>
</feature>
<dbReference type="EMBL" id="AACZ04054485">
    <property type="status" value="NOT_ANNOTATED_CDS"/>
    <property type="molecule type" value="Genomic_DNA"/>
</dbReference>
<dbReference type="Bgee" id="ENSPTRG00000020688">
    <property type="expression patterns" value="Expressed in superior frontal gyrus and 21 other cell types or tissues"/>
</dbReference>
<dbReference type="EMBL" id="AACZ04054484">
    <property type="status" value="NOT_ANNOTATED_CDS"/>
    <property type="molecule type" value="Genomic_DNA"/>
</dbReference>
<dbReference type="InterPro" id="IPR055408">
    <property type="entry name" value="HEAT_MROH2B-like"/>
</dbReference>
<evidence type="ECO:0000259" key="6">
    <source>
        <dbReference type="Pfam" id="PF23227"/>
    </source>
</evidence>
<dbReference type="Ensembl" id="ENSPTRT00000075144.2">
    <property type="protein sequence ID" value="ENSPTRP00000060472.2"/>
    <property type="gene ID" value="ENSPTRG00000020688.6"/>
</dbReference>
<dbReference type="InterPro" id="IPR056282">
    <property type="entry name" value="MROH2B-like_N_HEAT"/>
</dbReference>
<organism evidence="7 8">
    <name type="scientific">Pan troglodytes</name>
    <name type="common">Chimpanzee</name>
    <dbReference type="NCBI Taxonomy" id="9598"/>
    <lineage>
        <taxon>Eukaryota</taxon>
        <taxon>Metazoa</taxon>
        <taxon>Chordata</taxon>
        <taxon>Craniata</taxon>
        <taxon>Vertebrata</taxon>
        <taxon>Euteleostomi</taxon>
        <taxon>Mammalia</taxon>
        <taxon>Eutheria</taxon>
        <taxon>Euarchontoglires</taxon>
        <taxon>Primates</taxon>
        <taxon>Haplorrhini</taxon>
        <taxon>Catarrhini</taxon>
        <taxon>Hominidae</taxon>
        <taxon>Pan</taxon>
    </lineage>
</organism>
<keyword evidence="1" id="KW-0677">Repeat</keyword>
<dbReference type="PaxDb" id="9598-ENSPTRP00000053002"/>
<gene>
    <name evidence="7 9" type="primary">MROH1</name>
</gene>
<feature type="domain" description="MROH2B-like HEAT-repeats" evidence="4">
    <location>
        <begin position="254"/>
        <end position="910"/>
    </location>
</feature>
<evidence type="ECO:0000313" key="9">
    <source>
        <dbReference type="VGNC" id="VGNC:57886"/>
    </source>
</evidence>
<reference evidence="7" key="2">
    <citation type="submission" date="2025-08" db="UniProtKB">
        <authorList>
            <consortium name="Ensembl"/>
        </authorList>
    </citation>
    <scope>IDENTIFICATION</scope>
</reference>
<dbReference type="VGNC" id="VGNC:57886">
    <property type="gene designation" value="MROH1"/>
</dbReference>
<evidence type="ECO:0000313" key="8">
    <source>
        <dbReference type="Proteomes" id="UP000002277"/>
    </source>
</evidence>
<proteinExistence type="predicted"/>
<sequence>MTESSMKKLASTLLDAITDKDPLVQEQVCSALCSLGEVRPVETLRACEEYLRQHDKLAHPYRAAVLRAMERVLSSHASELDKDTASTIILLASSEMTKTKDLVWDWQQAASGVLVAVGRQFISKVMEELLRRLHPGTLPHCAVLHTLASLSVANAFGVVPFLPSVLSSLLPVLGVAKQDTVRVAFCSALQRFSEGALEYLANLDRAPDPTVRKDAFATDIFSAYDVLFHQWLQSREAKLRLAVVEALGPMSHLLPSERLEEQLPKLLPGILALYKKHAETFYLSKSLGQILEAAVSVGSRTLETQLDALLAALHSQICVPVESSSPLVMSNQKEVLRCFTVLACSSPDRLLAFLLPRLDTSNERTRVGTLQVVRHVINSAAAQMEDKKPFILSSMRLPLLDTNSKVKRAVVQVISAMAHHGYLEQPGGEAMIEYIVQQCALPPEQEPEKPGPGSKDPKADSVRAISVRTLYLVSTTVDRMSHVLWPYLLQFLTPVRFTGALTPLCRSLVHLAQKRQEAGADAFLIQYDAHASLPSPYAVTGRLLVVSSSPYLGDGRGAAALRLLSVLHPNIHPLLGQHWETTVPLLLGYLDEHTEETLPQEEWEEKLLMFLRDTLAIISDNAWICQLSLELCRQLPCYDEAPQEKNFLYKCIGTTLGAASSKEVVRKHLQELLETARYQEEAEREGLACCFGICAISHLEDTLAQLEDFVRSEVFRKSIGILNIFKDRSENEVEKVKSALILCYGHVAARAPRELVLAKAESDILRNISQHFSTKVLGIKVETKDPALKLCLVQSVCMVSRAICSSTQAGSFHFTRKAELVAQMMEFIRAEPPDSLRTPIRKKAMLTCTYLVSVEPALDEQARADVIHGCLHSIMALLPEPKEEDGGCQKSLYLETLHALEDLLTSLLQRNMTPQGLQIMIEHLSPWIKSPRGHERARALGLSALLLRYFLEHLRVSVSTWVPGPGADACGTHDPECELPSWLPLAAAPAQAIVLFLETWIEGFSRDYRDDVAERLLSLKDGLVHPDPAILFHTCHSVGQIIAKRLPPDQLISLLLTMFEALGDPEKNCSRAATVMINCLLQERGGVLQEKVGEGGAWGGAPGEGWPWPVLDHPAHHTCMLWRALAVEPRLAAQVLGLLLEKMSKDVPFKESRAFLLGRTPDRVATLLPLSATCALFEVMSTPAAGPAVLELYPQLFVVLLLRVSCTVGVQLPRNLQAQERRGASPALATRNLEPCSSAVDTLRSMLLRSGSEDVVQRMDLEGGWELLRTSAGHEEGATRLARAMAEHAGPRLPLVLKTLACTHSSAYENQRVTTTAFLAELLNSNVANDLMLLDSLLESLAARQKDTCASVRRLVLRGLANLASGCPDKVRTHGPQLLTAMIGGLDDGDNPHSPVALEAMLGLARLVHLVESWDLRSGLLHVAIRIRPFFDSEKMEFRTASIRLFGHLNKVCHGDCEDVFLDQVVGGLAPLLLHLQDPQATVASACRFALRMCGPNLACEELSAAFQKHLQEGRALHFGEFLNTTCKHLMHHFPDLLGRLLTTCLFYFKSSWENVRAAAPLFTGFLVLHSEPRQQPQVDLDQLIAALQILLKDPAPEVRTRAAEALGRLVKLA</sequence>
<reference evidence="7" key="3">
    <citation type="submission" date="2025-09" db="UniProtKB">
        <authorList>
            <consortium name="Ensembl"/>
        </authorList>
    </citation>
    <scope>IDENTIFICATION</scope>
</reference>
<dbReference type="Pfam" id="PF23210">
    <property type="entry name" value="HEAT_Maestro_2"/>
    <property type="match status" value="1"/>
</dbReference>
<dbReference type="SUPFAM" id="SSF48371">
    <property type="entry name" value="ARM repeat"/>
    <property type="match status" value="2"/>
</dbReference>
<evidence type="ECO:0000259" key="5">
    <source>
        <dbReference type="Pfam" id="PF23221"/>
    </source>
</evidence>
<reference evidence="7 8" key="1">
    <citation type="journal article" date="2005" name="Nature">
        <title>Initial sequence of the chimpanzee genome and comparison with the human genome.</title>
        <authorList>
            <consortium name="Chimpanzee sequencing and analysis consortium"/>
        </authorList>
    </citation>
    <scope>NUCLEOTIDE SEQUENCE [LARGE SCALE GENOMIC DNA]</scope>
</reference>
<evidence type="ECO:0000259" key="4">
    <source>
        <dbReference type="Pfam" id="PF23210"/>
    </source>
</evidence>
<dbReference type="InterPro" id="IPR045206">
    <property type="entry name" value="Maestro_heat-like_prot"/>
</dbReference>
<dbReference type="GeneTree" id="ENSGT00940000156930"/>
<dbReference type="Pfam" id="PF21047">
    <property type="entry name" value="HEAT_Maestro"/>
    <property type="match status" value="1"/>
</dbReference>
<name>H2RG26_PANTR</name>
<dbReference type="Proteomes" id="UP000002277">
    <property type="component" value="Chromosome 8"/>
</dbReference>
<dbReference type="InterPro" id="IPR016024">
    <property type="entry name" value="ARM-type_fold"/>
</dbReference>
<evidence type="ECO:0000259" key="3">
    <source>
        <dbReference type="Pfam" id="PF21047"/>
    </source>
</evidence>
<accession>H2RG26</accession>
<dbReference type="InterPro" id="IPR048465">
    <property type="entry name" value="Maestro-like_HEAT"/>
</dbReference>
<dbReference type="InterPro" id="IPR011989">
    <property type="entry name" value="ARM-like"/>
</dbReference>
<dbReference type="PANTHER" id="PTHR23120:SF44">
    <property type="entry name" value="MAESTRO HEAT-LIKE REPEAT-CONTAINING PROTEIN FAMILY MEMBER 1"/>
    <property type="match status" value="1"/>
</dbReference>
<evidence type="ECO:0000256" key="2">
    <source>
        <dbReference type="PROSITE-ProRule" id="PRU00103"/>
    </source>
</evidence>
<dbReference type="Pfam" id="PF23221">
    <property type="entry name" value="HEAT_MROH2B_1st"/>
    <property type="match status" value="1"/>
</dbReference>
<evidence type="ECO:0000256" key="1">
    <source>
        <dbReference type="ARBA" id="ARBA00022737"/>
    </source>
</evidence>
<dbReference type="Pfam" id="PF23227">
    <property type="entry name" value="HEAT_MROH2B_C"/>
    <property type="match status" value="1"/>
</dbReference>
<feature type="domain" description="Maestro-like HEAT-repeats" evidence="3">
    <location>
        <begin position="934"/>
        <end position="1093"/>
    </location>
</feature>
<feature type="repeat" description="HEAT" evidence="2">
    <location>
        <begin position="1584"/>
        <end position="1614"/>
    </location>
</feature>